<accession>S3ZSR9</accession>
<dbReference type="GO" id="GO:0005524">
    <property type="term" value="F:ATP binding"/>
    <property type="evidence" value="ECO:0007669"/>
    <property type="project" value="UniProtKB-KW"/>
</dbReference>
<feature type="transmembrane region" description="Helical" evidence="9">
    <location>
        <begin position="36"/>
        <end position="56"/>
    </location>
</feature>
<dbReference type="Gene3D" id="1.20.5.1930">
    <property type="match status" value="1"/>
</dbReference>
<gene>
    <name evidence="11" type="ORF">STRAU_0722</name>
</gene>
<evidence type="ECO:0000256" key="7">
    <source>
        <dbReference type="ARBA" id="ARBA00022840"/>
    </source>
</evidence>
<keyword evidence="9" id="KW-0812">Transmembrane</keyword>
<evidence type="ECO:0000313" key="12">
    <source>
        <dbReference type="Proteomes" id="UP000014629"/>
    </source>
</evidence>
<keyword evidence="6" id="KW-0418">Kinase</keyword>
<feature type="domain" description="Histidine kinase/HSP90-like ATPase" evidence="10">
    <location>
        <begin position="319"/>
        <end position="412"/>
    </location>
</feature>
<evidence type="ECO:0000256" key="6">
    <source>
        <dbReference type="ARBA" id="ARBA00022777"/>
    </source>
</evidence>
<comment type="caution">
    <text evidence="11">The sequence shown here is derived from an EMBL/GenBank/DDBJ whole genome shotgun (WGS) entry which is preliminary data.</text>
</comment>
<evidence type="ECO:0000256" key="9">
    <source>
        <dbReference type="SAM" id="Phobius"/>
    </source>
</evidence>
<organism evidence="11 12">
    <name type="scientific">Streptomyces aurantiacus JA 4570</name>
    <dbReference type="NCBI Taxonomy" id="1286094"/>
    <lineage>
        <taxon>Bacteria</taxon>
        <taxon>Bacillati</taxon>
        <taxon>Actinomycetota</taxon>
        <taxon>Actinomycetes</taxon>
        <taxon>Kitasatosporales</taxon>
        <taxon>Streptomycetaceae</taxon>
        <taxon>Streptomyces</taxon>
        <taxon>Streptomyces aurantiacus group</taxon>
    </lineage>
</organism>
<evidence type="ECO:0000256" key="3">
    <source>
        <dbReference type="ARBA" id="ARBA00022553"/>
    </source>
</evidence>
<reference evidence="11 12" key="1">
    <citation type="submission" date="2013-02" db="EMBL/GenBank/DDBJ databases">
        <title>Draft Genome Sequence of Streptomyces aurantiacus, Which Produces Setomimycin.</title>
        <authorList>
            <person name="Gruening B.A."/>
            <person name="Praeg A."/>
            <person name="Erxleben A."/>
            <person name="Guenther S."/>
            <person name="Mueller M."/>
        </authorList>
    </citation>
    <scope>NUCLEOTIDE SEQUENCE [LARGE SCALE GENOMIC DNA]</scope>
    <source>
        <strain evidence="11 12">JA 4570</strain>
    </source>
</reference>
<dbReference type="SMART" id="SM00387">
    <property type="entry name" value="HATPase_c"/>
    <property type="match status" value="1"/>
</dbReference>
<keyword evidence="7" id="KW-0067">ATP-binding</keyword>
<dbReference type="InterPro" id="IPR011712">
    <property type="entry name" value="Sig_transdc_His_kin_sub3_dim/P"/>
</dbReference>
<dbReference type="AlphaFoldDB" id="S3ZSR9"/>
<keyword evidence="4" id="KW-0808">Transferase</keyword>
<dbReference type="PATRIC" id="fig|1286094.4.peg.705"/>
<keyword evidence="8" id="KW-0902">Two-component regulatory system</keyword>
<dbReference type="InterPro" id="IPR050482">
    <property type="entry name" value="Sensor_HK_TwoCompSys"/>
</dbReference>
<evidence type="ECO:0000256" key="8">
    <source>
        <dbReference type="ARBA" id="ARBA00023012"/>
    </source>
</evidence>
<sequence>MYDDERVTQASDPHPLTRHLQQLTQRARAFDRRRPLVWDVLLTAFFVVAAGVDYMGGGWRNIAVNTDLPGWLIAVLTLGMSVPLLWRRGRPMTVLAVMVGFGAVNSVTGALLQVALVQLIVLFNIALRLPLRTLGWAGVLMTLPVVAGTIRFPKGSWDQQILPQLWAYAIVGLLGIAVRSRQDYTRALVERARQLEVERDQQARLSAAAERTRIAREMHDIIGHNLSVITGLADGGRYAAARSPERAAQALDAIGSTSRQALAELRRLLDVLREEAAETAALAPQPALTDLDRLIDGVRAAGLPVRSTFHGRADSIPPGQQLTVYRVVQEALTNTMKHAGPGVTATVDVAYATDGVTVAVTDTGRGGVPSGSGRGLTGMRERTALYAGTIEAGPRPHPEPGWQVRLHLPRTTAPKESAQ</sequence>
<keyword evidence="9" id="KW-0472">Membrane</keyword>
<dbReference type="EMBL" id="AOPZ01000025">
    <property type="protein sequence ID" value="EPH46208.1"/>
    <property type="molecule type" value="Genomic_DNA"/>
</dbReference>
<dbReference type="EC" id="2.7.13.3" evidence="2"/>
<dbReference type="PANTHER" id="PTHR24421">
    <property type="entry name" value="NITRATE/NITRITE SENSOR PROTEIN NARX-RELATED"/>
    <property type="match status" value="1"/>
</dbReference>
<dbReference type="Pfam" id="PF07730">
    <property type="entry name" value="HisKA_3"/>
    <property type="match status" value="1"/>
</dbReference>
<dbReference type="CDD" id="cd16917">
    <property type="entry name" value="HATPase_UhpB-NarQ-NarX-like"/>
    <property type="match status" value="1"/>
</dbReference>
<feature type="transmembrane region" description="Helical" evidence="9">
    <location>
        <begin position="93"/>
        <end position="121"/>
    </location>
</feature>
<dbReference type="GO" id="GO:0000155">
    <property type="term" value="F:phosphorelay sensor kinase activity"/>
    <property type="evidence" value="ECO:0007669"/>
    <property type="project" value="InterPro"/>
</dbReference>
<keyword evidence="3" id="KW-0597">Phosphoprotein</keyword>
<comment type="catalytic activity">
    <reaction evidence="1">
        <text>ATP + protein L-histidine = ADP + protein N-phospho-L-histidine.</text>
        <dbReference type="EC" id="2.7.13.3"/>
    </reaction>
</comment>
<evidence type="ECO:0000313" key="11">
    <source>
        <dbReference type="EMBL" id="EPH46208.1"/>
    </source>
</evidence>
<keyword evidence="5" id="KW-0547">Nucleotide-binding</keyword>
<protein>
    <recommendedName>
        <fullName evidence="2">histidine kinase</fullName>
        <ecNumber evidence="2">2.7.13.3</ecNumber>
    </recommendedName>
</protein>
<dbReference type="Pfam" id="PF02518">
    <property type="entry name" value="HATPase_c"/>
    <property type="match status" value="1"/>
</dbReference>
<dbReference type="InterPro" id="IPR036890">
    <property type="entry name" value="HATPase_C_sf"/>
</dbReference>
<evidence type="ECO:0000256" key="4">
    <source>
        <dbReference type="ARBA" id="ARBA00022679"/>
    </source>
</evidence>
<dbReference type="GO" id="GO:0016020">
    <property type="term" value="C:membrane"/>
    <property type="evidence" value="ECO:0007669"/>
    <property type="project" value="InterPro"/>
</dbReference>
<dbReference type="InterPro" id="IPR003594">
    <property type="entry name" value="HATPase_dom"/>
</dbReference>
<dbReference type="GO" id="GO:0046983">
    <property type="term" value="F:protein dimerization activity"/>
    <property type="evidence" value="ECO:0007669"/>
    <property type="project" value="InterPro"/>
</dbReference>
<evidence type="ECO:0000256" key="2">
    <source>
        <dbReference type="ARBA" id="ARBA00012438"/>
    </source>
</evidence>
<feature type="transmembrane region" description="Helical" evidence="9">
    <location>
        <begin position="68"/>
        <end position="86"/>
    </location>
</feature>
<proteinExistence type="predicted"/>
<dbReference type="Proteomes" id="UP000014629">
    <property type="component" value="Unassembled WGS sequence"/>
</dbReference>
<evidence type="ECO:0000256" key="5">
    <source>
        <dbReference type="ARBA" id="ARBA00022741"/>
    </source>
</evidence>
<keyword evidence="12" id="KW-1185">Reference proteome</keyword>
<dbReference type="SUPFAM" id="SSF55874">
    <property type="entry name" value="ATPase domain of HSP90 chaperone/DNA topoisomerase II/histidine kinase"/>
    <property type="match status" value="1"/>
</dbReference>
<evidence type="ECO:0000256" key="1">
    <source>
        <dbReference type="ARBA" id="ARBA00000085"/>
    </source>
</evidence>
<dbReference type="Gene3D" id="3.30.565.10">
    <property type="entry name" value="Histidine kinase-like ATPase, C-terminal domain"/>
    <property type="match status" value="1"/>
</dbReference>
<dbReference type="PANTHER" id="PTHR24421:SF10">
    <property type="entry name" value="NITRATE_NITRITE SENSOR PROTEIN NARQ"/>
    <property type="match status" value="1"/>
</dbReference>
<keyword evidence="9" id="KW-1133">Transmembrane helix</keyword>
<name>S3ZSR9_9ACTN</name>
<evidence type="ECO:0000259" key="10">
    <source>
        <dbReference type="SMART" id="SM00387"/>
    </source>
</evidence>